<keyword evidence="7 8" id="KW-0472">Membrane</keyword>
<evidence type="ECO:0000256" key="1">
    <source>
        <dbReference type="ARBA" id="ARBA00004377"/>
    </source>
</evidence>
<evidence type="ECO:0000313" key="9">
    <source>
        <dbReference type="EMBL" id="QNT37546.1"/>
    </source>
</evidence>
<keyword evidence="2" id="KW-1003">Cell membrane</keyword>
<accession>A0A7H1KUD2</accession>
<keyword evidence="6 8" id="KW-1133">Transmembrane helix</keyword>
<evidence type="ECO:0000256" key="5">
    <source>
        <dbReference type="ARBA" id="ARBA00022692"/>
    </source>
</evidence>
<proteinExistence type="inferred from homology"/>
<dbReference type="EMBL" id="MT929289">
    <property type="protein sequence ID" value="QNT37546.1"/>
    <property type="molecule type" value="Genomic_DNA"/>
</dbReference>
<feature type="transmembrane region" description="Helical" evidence="8">
    <location>
        <begin position="21"/>
        <end position="43"/>
    </location>
</feature>
<comment type="subcellular location">
    <subcellularLocation>
        <location evidence="1 8">Cell inner membrane</location>
        <topology evidence="1 8">Single-pass membrane protein</topology>
    </subcellularLocation>
</comment>
<comment type="similarity">
    <text evidence="8">Belongs to the hok/gef family.</text>
</comment>
<name>A0A7H1KUD2_ECOLX</name>
<sequence>MNNIRIASYRALRKEKKAMKLPGNALIWCVLIVCCTLLIFTLLTRNRLCEIRLKDGYREVTASMAYESGGK</sequence>
<keyword evidence="3" id="KW-0997">Cell inner membrane</keyword>
<geneLocation type="plasmid" evidence="9">
    <name>pMCR_1138_A1</name>
</geneLocation>
<dbReference type="GO" id="GO:0005886">
    <property type="term" value="C:plasma membrane"/>
    <property type="evidence" value="ECO:0007669"/>
    <property type="project" value="UniProtKB-SubCell"/>
</dbReference>
<keyword evidence="5 8" id="KW-0812">Transmembrane</keyword>
<dbReference type="InterPro" id="IPR000021">
    <property type="entry name" value="Hok/gef_toxin"/>
</dbReference>
<dbReference type="PRINTS" id="PR00281">
    <property type="entry name" value="HOKGEFTOXIC"/>
</dbReference>
<dbReference type="AlphaFoldDB" id="A0A7H1KUD2"/>
<evidence type="ECO:0000256" key="6">
    <source>
        <dbReference type="ARBA" id="ARBA00022989"/>
    </source>
</evidence>
<keyword evidence="4" id="KW-1277">Toxin-antitoxin system</keyword>
<evidence type="ECO:0000256" key="2">
    <source>
        <dbReference type="ARBA" id="ARBA00022475"/>
    </source>
</evidence>
<evidence type="ECO:0000256" key="8">
    <source>
        <dbReference type="RuleBase" id="RU221113"/>
    </source>
</evidence>
<evidence type="ECO:0000256" key="3">
    <source>
        <dbReference type="ARBA" id="ARBA00022519"/>
    </source>
</evidence>
<dbReference type="Pfam" id="PF01848">
    <property type="entry name" value="HOK_GEF"/>
    <property type="match status" value="1"/>
</dbReference>
<dbReference type="NCBIfam" id="NF007279">
    <property type="entry name" value="PRK09738.1"/>
    <property type="match status" value="1"/>
</dbReference>
<organism evidence="9">
    <name type="scientific">Escherichia coli</name>
    <dbReference type="NCBI Taxonomy" id="562"/>
    <lineage>
        <taxon>Bacteria</taxon>
        <taxon>Pseudomonadati</taxon>
        <taxon>Pseudomonadota</taxon>
        <taxon>Gammaproteobacteria</taxon>
        <taxon>Enterobacterales</taxon>
        <taxon>Enterobacteriaceae</taxon>
        <taxon>Escherichia</taxon>
    </lineage>
</organism>
<evidence type="ECO:0000256" key="7">
    <source>
        <dbReference type="ARBA" id="ARBA00023136"/>
    </source>
</evidence>
<protein>
    <submittedName>
        <fullName evidence="9">Type I toxin-antitoxin system Hok family toxin</fullName>
    </submittedName>
</protein>
<keyword evidence="9" id="KW-0614">Plasmid</keyword>
<evidence type="ECO:0000256" key="4">
    <source>
        <dbReference type="ARBA" id="ARBA00022649"/>
    </source>
</evidence>
<reference evidence="9" key="1">
    <citation type="submission" date="2020-08" db="EMBL/GenBank/DDBJ databases">
        <title>Characterization of the complete nucleotide sequences of mcr-1-encoding plasmids from Enterobacteriaceae isolates in retailed raw meat products from the Czech Republic.</title>
        <authorList>
            <person name="Zelendova M."/>
            <person name="Papagiannitsis C.C."/>
            <person name="Valcek A."/>
            <person name="Medvecky M."/>
            <person name="Bitar I."/>
            <person name="Hrabak J."/>
            <person name="Gelbicova T."/>
            <person name="Barakova A."/>
            <person name="Kutilova I."/>
            <person name="Karpiskova R."/>
            <person name="Dolejska M."/>
        </authorList>
    </citation>
    <scope>NUCLEOTIDE SEQUENCE</scope>
    <source>
        <strain evidence="9">1138_17_A1</strain>
        <plasmid evidence="9">pMCR_1138_A1</plasmid>
    </source>
</reference>